<dbReference type="PROSITE" id="PS00934">
    <property type="entry name" value="GLYOXALASE_I_1"/>
    <property type="match status" value="1"/>
</dbReference>
<dbReference type="SUPFAM" id="SSF54593">
    <property type="entry name" value="Glyoxalase/Bleomycin resistance protein/Dihydroxybiphenyl dioxygenase"/>
    <property type="match status" value="1"/>
</dbReference>
<name>A0AAV9I8W1_9RHOD</name>
<evidence type="ECO:0000313" key="3">
    <source>
        <dbReference type="Proteomes" id="UP001300502"/>
    </source>
</evidence>
<reference evidence="2 3" key="1">
    <citation type="submission" date="2022-07" db="EMBL/GenBank/DDBJ databases">
        <title>Genome-wide signatures of adaptation to extreme environments.</title>
        <authorList>
            <person name="Cho C.H."/>
            <person name="Yoon H.S."/>
        </authorList>
    </citation>
    <scope>NUCLEOTIDE SEQUENCE [LARGE SCALE GENOMIC DNA]</scope>
    <source>
        <strain evidence="2 3">108.79 E11</strain>
    </source>
</reference>
<dbReference type="GO" id="GO:0004462">
    <property type="term" value="F:lactoylglutathione lyase activity"/>
    <property type="evidence" value="ECO:0007669"/>
    <property type="project" value="InterPro"/>
</dbReference>
<evidence type="ECO:0000256" key="1">
    <source>
        <dbReference type="ARBA" id="ARBA00022723"/>
    </source>
</evidence>
<accession>A0AAV9I8W1</accession>
<keyword evidence="3" id="KW-1185">Reference proteome</keyword>
<protein>
    <recommendedName>
        <fullName evidence="4">VOC domain-containing protein</fullName>
    </recommendedName>
</protein>
<dbReference type="AlphaFoldDB" id="A0AAV9I8W1"/>
<evidence type="ECO:0008006" key="4">
    <source>
        <dbReference type="Google" id="ProtNLM"/>
    </source>
</evidence>
<gene>
    <name evidence="2" type="ORF">GAYE_SCF00G1703</name>
</gene>
<comment type="caution">
    <text evidence="2">The sequence shown here is derived from an EMBL/GenBank/DDBJ whole genome shotgun (WGS) entry which is preliminary data.</text>
</comment>
<organism evidence="2 3">
    <name type="scientific">Galdieria yellowstonensis</name>
    <dbReference type="NCBI Taxonomy" id="3028027"/>
    <lineage>
        <taxon>Eukaryota</taxon>
        <taxon>Rhodophyta</taxon>
        <taxon>Bangiophyceae</taxon>
        <taxon>Galdieriales</taxon>
        <taxon>Galdieriaceae</taxon>
        <taxon>Galdieria</taxon>
    </lineage>
</organism>
<proteinExistence type="predicted"/>
<evidence type="ECO:0000313" key="2">
    <source>
        <dbReference type="EMBL" id="KAK4523807.1"/>
    </source>
</evidence>
<dbReference type="PANTHER" id="PTHR40280">
    <property type="entry name" value="BLR6907 PROTEIN"/>
    <property type="match status" value="1"/>
</dbReference>
<keyword evidence="1" id="KW-0479">Metal-binding</keyword>
<dbReference type="EMBL" id="JANCYU010000020">
    <property type="protein sequence ID" value="KAK4523807.1"/>
    <property type="molecule type" value="Genomic_DNA"/>
</dbReference>
<sequence>MSRANSRTTSQDCGNIVQWEHININVSDSDLTFYFYFQALGFTLDPYLPSPFYNRVYWANVGQQQFHLVRWNQPQVIPGGTIVVQVPSLEQLESRLVSVSKSLKGTSFKWNKQHGQNEDEIAIHVTCPWGNAFMMVEKNRIPTSLRDTLELPSVGYPWELGICSLLLRCAKDSAKGIAEFFRRVLFARVEEKKIHDKTAAVVFLGPRQTVVFEQDESMPLPKQEENGQQPQGAAADDDAMYPDYHLCIYIAEFQKAYERVEALGLLYNDHIFSDKVYSYQDALVHNQFRLRDILDLEAHARGQRRVLYRLQLETRSLYHPFFMRPLVNRMGQVGIYCFQ</sequence>
<dbReference type="Proteomes" id="UP001300502">
    <property type="component" value="Unassembled WGS sequence"/>
</dbReference>
<dbReference type="InterPro" id="IPR018146">
    <property type="entry name" value="Glyoxalase_1_CS"/>
</dbReference>
<dbReference type="InterPro" id="IPR029068">
    <property type="entry name" value="Glyas_Bleomycin-R_OHBP_Dase"/>
</dbReference>
<dbReference type="PANTHER" id="PTHR40280:SF1">
    <property type="entry name" value="VOC DOMAIN-CONTAINING PROTEIN"/>
    <property type="match status" value="1"/>
</dbReference>
<dbReference type="GO" id="GO:0046872">
    <property type="term" value="F:metal ion binding"/>
    <property type="evidence" value="ECO:0007669"/>
    <property type="project" value="UniProtKB-KW"/>
</dbReference>
<dbReference type="Gene3D" id="3.10.180.10">
    <property type="entry name" value="2,3-Dihydroxybiphenyl 1,2-Dioxygenase, domain 1"/>
    <property type="match status" value="1"/>
</dbReference>